<proteinExistence type="inferred from homology"/>
<accession>A0A371BH44</accession>
<dbReference type="AlphaFoldDB" id="A0A371BH44"/>
<dbReference type="RefSeq" id="WP_115548467.1">
    <property type="nucleotide sequence ID" value="NZ_QRGP01000001.1"/>
</dbReference>
<evidence type="ECO:0000313" key="17">
    <source>
        <dbReference type="Proteomes" id="UP000263833"/>
    </source>
</evidence>
<evidence type="ECO:0000256" key="9">
    <source>
        <dbReference type="ARBA" id="ARBA00030642"/>
    </source>
</evidence>
<keyword evidence="4" id="KW-0997">Cell inner membrane</keyword>
<evidence type="ECO:0000256" key="11">
    <source>
        <dbReference type="ARBA" id="ARBA00038408"/>
    </source>
</evidence>
<keyword evidence="14" id="KW-0413">Isomerase</keyword>
<evidence type="ECO:0000256" key="6">
    <source>
        <dbReference type="ARBA" id="ARBA00022989"/>
    </source>
</evidence>
<dbReference type="InterPro" id="IPR000297">
    <property type="entry name" value="PPIase_PpiC"/>
</dbReference>
<comment type="subcellular location">
    <subcellularLocation>
        <location evidence="1">Cell inner membrane</location>
        <topology evidence="1">Single-pass type II membrane protein</topology>
        <orientation evidence="1">Periplasmic side</orientation>
    </subcellularLocation>
</comment>
<dbReference type="GO" id="GO:0005886">
    <property type="term" value="C:plasma membrane"/>
    <property type="evidence" value="ECO:0007669"/>
    <property type="project" value="UniProtKB-SubCell"/>
</dbReference>
<evidence type="ECO:0000256" key="3">
    <source>
        <dbReference type="ARBA" id="ARBA00022475"/>
    </source>
</evidence>
<feature type="domain" description="PpiC" evidence="15">
    <location>
        <begin position="271"/>
        <end position="359"/>
    </location>
</feature>
<keyword evidence="14" id="KW-0697">Rotamase</keyword>
<evidence type="ECO:0000256" key="13">
    <source>
        <dbReference type="ARBA" id="ARBA00042775"/>
    </source>
</evidence>
<keyword evidence="3" id="KW-1003">Cell membrane</keyword>
<dbReference type="SUPFAM" id="SSF109998">
    <property type="entry name" value="Triger factor/SurA peptide-binding domain-like"/>
    <property type="match status" value="1"/>
</dbReference>
<dbReference type="OrthoDB" id="9768393at2"/>
<sequence>MISFIRKLLGSRFGAFFALVFVVLVGFAFALGDVTGSGSFGGLGGGHVAKVGSEKIGLGEFNDSLDNQLRAERRDNPTIDMTKFVESGGLDSTLERMIDRYSLAIFGEEYGVAVGKRLVDSEIRKLPNVNGPDGRFSQQAFDSFLQGLGLTEAMIRDDFRQNLFAQQILPVAGVGAEAPATMVLPYASLLLEQRSGAVAIVPSQAFLPKVAPSEAQLAAFYRSNASRFVVPEKRAINYAIFDASIIGNKATPTTDEIAAYYKANAKQYGASQTRNISQLVFPTEAAAKAAVAKISGGQSFDAVARELGLSSTNSDAATRESLTQGASKAVADAVFSAASGTIAAPTRGSLGWYVVKVNGVTQVAARPLAVVSAEIAKTLAAEKRIEVLSDLTSEIEDEFAGGSTIADVAKSQGLKVETTPKLFANGQNPAAPTYKPIPEVGQLLQAAFQMETDGDAQLIELVPGEKYAMLSIADFDEAAPPPLGQVRNAVTQQWAMSEGGKKAKQVAEQIQKSVNAGKSLDEALAATGVSLPAAQTVSGMRKDMNQPDQPMPPPLAMMFAMKQGTAKTLDAGADRGWFVVKLNTIIKGDASKETQLLAARRQELSGLMQQEFAAQLINAARAEVGVTKNESAIKDLRNRLTNRDVAQ</sequence>
<dbReference type="EMBL" id="QRGP01000001">
    <property type="protein sequence ID" value="RDV06922.1"/>
    <property type="molecule type" value="Genomic_DNA"/>
</dbReference>
<gene>
    <name evidence="16" type="ORF">DXH95_05880</name>
</gene>
<dbReference type="Pfam" id="PF13624">
    <property type="entry name" value="SurA_N_3"/>
    <property type="match status" value="1"/>
</dbReference>
<evidence type="ECO:0000256" key="14">
    <source>
        <dbReference type="PROSITE-ProRule" id="PRU00278"/>
    </source>
</evidence>
<keyword evidence="5" id="KW-0812">Transmembrane</keyword>
<dbReference type="PANTHER" id="PTHR47529:SF1">
    <property type="entry name" value="PERIPLASMIC CHAPERONE PPID"/>
    <property type="match status" value="1"/>
</dbReference>
<name>A0A371BH44_9SPHN</name>
<dbReference type="InterPro" id="IPR052029">
    <property type="entry name" value="PpiD_chaperone"/>
</dbReference>
<evidence type="ECO:0000256" key="7">
    <source>
        <dbReference type="ARBA" id="ARBA00023136"/>
    </source>
</evidence>
<evidence type="ECO:0000256" key="5">
    <source>
        <dbReference type="ARBA" id="ARBA00022692"/>
    </source>
</evidence>
<evidence type="ECO:0000256" key="2">
    <source>
        <dbReference type="ARBA" id="ARBA00018370"/>
    </source>
</evidence>
<evidence type="ECO:0000256" key="8">
    <source>
        <dbReference type="ARBA" id="ARBA00023186"/>
    </source>
</evidence>
<comment type="similarity">
    <text evidence="11">Belongs to the PpiD chaperone family.</text>
</comment>
<evidence type="ECO:0000256" key="12">
    <source>
        <dbReference type="ARBA" id="ARBA00040743"/>
    </source>
</evidence>
<dbReference type="Gene3D" id="3.10.50.40">
    <property type="match status" value="1"/>
</dbReference>
<keyword evidence="6" id="KW-1133">Transmembrane helix</keyword>
<evidence type="ECO:0000259" key="15">
    <source>
        <dbReference type="PROSITE" id="PS50198"/>
    </source>
</evidence>
<dbReference type="PANTHER" id="PTHR47529">
    <property type="entry name" value="PEPTIDYL-PROLYL CIS-TRANS ISOMERASE D"/>
    <property type="match status" value="1"/>
</dbReference>
<evidence type="ECO:0000256" key="1">
    <source>
        <dbReference type="ARBA" id="ARBA00004382"/>
    </source>
</evidence>
<dbReference type="SUPFAM" id="SSF54534">
    <property type="entry name" value="FKBP-like"/>
    <property type="match status" value="1"/>
</dbReference>
<dbReference type="InterPro" id="IPR027304">
    <property type="entry name" value="Trigger_fact/SurA_dom_sf"/>
</dbReference>
<evidence type="ECO:0000313" key="16">
    <source>
        <dbReference type="EMBL" id="RDV06922.1"/>
    </source>
</evidence>
<evidence type="ECO:0000256" key="4">
    <source>
        <dbReference type="ARBA" id="ARBA00022519"/>
    </source>
</evidence>
<dbReference type="PROSITE" id="PS50198">
    <property type="entry name" value="PPIC_PPIASE_2"/>
    <property type="match status" value="1"/>
</dbReference>
<dbReference type="GO" id="GO:0003755">
    <property type="term" value="F:peptidyl-prolyl cis-trans isomerase activity"/>
    <property type="evidence" value="ECO:0007669"/>
    <property type="project" value="UniProtKB-KW"/>
</dbReference>
<keyword evidence="17" id="KW-1185">Reference proteome</keyword>
<organism evidence="16 17">
    <name type="scientific">Sphingorhabdus pulchriflava</name>
    <dbReference type="NCBI Taxonomy" id="2292257"/>
    <lineage>
        <taxon>Bacteria</taxon>
        <taxon>Pseudomonadati</taxon>
        <taxon>Pseudomonadota</taxon>
        <taxon>Alphaproteobacteria</taxon>
        <taxon>Sphingomonadales</taxon>
        <taxon>Sphingomonadaceae</taxon>
        <taxon>Sphingorhabdus</taxon>
    </lineage>
</organism>
<dbReference type="Pfam" id="PF13145">
    <property type="entry name" value="Rotamase_2"/>
    <property type="match status" value="1"/>
</dbReference>
<dbReference type="InterPro" id="IPR046357">
    <property type="entry name" value="PPIase_dom_sf"/>
</dbReference>
<comment type="caution">
    <text evidence="16">The sequence shown here is derived from an EMBL/GenBank/DDBJ whole genome shotgun (WGS) entry which is preliminary data.</text>
</comment>
<keyword evidence="7" id="KW-0472">Membrane</keyword>
<evidence type="ECO:0000256" key="10">
    <source>
        <dbReference type="ARBA" id="ARBA00031484"/>
    </source>
</evidence>
<dbReference type="Proteomes" id="UP000263833">
    <property type="component" value="Unassembled WGS sequence"/>
</dbReference>
<keyword evidence="8" id="KW-0143">Chaperone</keyword>
<reference evidence="17" key="1">
    <citation type="submission" date="2018-08" db="EMBL/GenBank/DDBJ databases">
        <authorList>
            <person name="Kim S.-J."/>
            <person name="Jung G.-Y."/>
        </authorList>
    </citation>
    <scope>NUCLEOTIDE SEQUENCE [LARGE SCALE GENOMIC DNA]</scope>
    <source>
        <strain evidence="17">GY_G</strain>
    </source>
</reference>
<protein>
    <recommendedName>
        <fullName evidence="2">Parvulin-like PPIase</fullName>
    </recommendedName>
    <alternativeName>
        <fullName evidence="9">Peptidyl-prolyl cis-trans isomerase plp</fullName>
    </alternativeName>
    <alternativeName>
        <fullName evidence="12">Periplasmic chaperone PpiD</fullName>
    </alternativeName>
    <alternativeName>
        <fullName evidence="13">Periplasmic folding chaperone</fullName>
    </alternativeName>
    <alternativeName>
        <fullName evidence="10">Rotamase plp</fullName>
    </alternativeName>
</protein>